<evidence type="ECO:0000256" key="11">
    <source>
        <dbReference type="SAM" id="MobiDB-lite"/>
    </source>
</evidence>
<evidence type="ECO:0000256" key="7">
    <source>
        <dbReference type="ARBA" id="ARBA00023098"/>
    </source>
</evidence>
<dbReference type="PANTHER" id="PTHR24139">
    <property type="entry name" value="CALCIUM-INDEPENDENT PHOSPHOLIPASE A2"/>
    <property type="match status" value="1"/>
</dbReference>
<protein>
    <recommendedName>
        <fullName evidence="2">phospholipase A2</fullName>
        <ecNumber evidence="2">3.1.1.4</ecNumber>
    </recommendedName>
</protein>
<evidence type="ECO:0000256" key="8">
    <source>
        <dbReference type="ARBA" id="ARBA00023422"/>
    </source>
</evidence>
<dbReference type="InterPro" id="IPR027806">
    <property type="entry name" value="HARBI1_dom"/>
</dbReference>
<keyword evidence="14" id="KW-1185">Reference proteome</keyword>
<dbReference type="GO" id="GO:0046872">
    <property type="term" value="F:metal ion binding"/>
    <property type="evidence" value="ECO:0007669"/>
    <property type="project" value="UniProtKB-KW"/>
</dbReference>
<keyword evidence="4" id="KW-0677">Repeat</keyword>
<evidence type="ECO:0000313" key="13">
    <source>
        <dbReference type="EMBL" id="KAF9419393.1"/>
    </source>
</evidence>
<dbReference type="PROSITE" id="PS50297">
    <property type="entry name" value="ANK_REP_REGION"/>
    <property type="match status" value="3"/>
</dbReference>
<evidence type="ECO:0000256" key="2">
    <source>
        <dbReference type="ARBA" id="ARBA00013278"/>
    </source>
</evidence>
<feature type="repeat" description="ANK" evidence="9">
    <location>
        <begin position="143"/>
        <end position="175"/>
    </location>
</feature>
<dbReference type="Proteomes" id="UP000648187">
    <property type="component" value="Unassembled WGS sequence"/>
</dbReference>
<gene>
    <name evidence="13" type="ORF">HW555_004041</name>
</gene>
<dbReference type="GO" id="GO:0016042">
    <property type="term" value="P:lipid catabolic process"/>
    <property type="evidence" value="ECO:0007669"/>
    <property type="project" value="UniProtKB-UniRule"/>
</dbReference>
<feature type="short sequence motif" description="DGA/G" evidence="10">
    <location>
        <begin position="450"/>
        <end position="452"/>
    </location>
</feature>
<accession>A0A835GJ08</accession>
<keyword evidence="3" id="KW-0479">Metal-binding</keyword>
<keyword evidence="6 9" id="KW-0040">ANK repeat</keyword>
<feature type="repeat" description="ANK" evidence="9">
    <location>
        <begin position="19"/>
        <end position="51"/>
    </location>
</feature>
<reference evidence="13" key="1">
    <citation type="submission" date="2020-08" db="EMBL/GenBank/DDBJ databases">
        <title>Spodoptera exigua strain:BAW_Kor-Di-RS1 Genome sequencing and assembly.</title>
        <authorList>
            <person name="Kim J."/>
            <person name="Nam H.Y."/>
            <person name="Kwon M."/>
            <person name="Choi J.H."/>
            <person name="Cho S.R."/>
            <person name="Kim G.-H."/>
        </authorList>
    </citation>
    <scope>NUCLEOTIDE SEQUENCE</scope>
    <source>
        <strain evidence="13">BAW_Kor-Di-RS1</strain>
        <tissue evidence="13">Whole-body</tissue>
    </source>
</reference>
<dbReference type="Pfam" id="PF01734">
    <property type="entry name" value="Patatin"/>
    <property type="match status" value="1"/>
</dbReference>
<proteinExistence type="predicted"/>
<dbReference type="Gene3D" id="1.25.40.20">
    <property type="entry name" value="Ankyrin repeat-containing domain"/>
    <property type="match status" value="2"/>
</dbReference>
<dbReference type="InterPro" id="IPR036770">
    <property type="entry name" value="Ankyrin_rpt-contain_sf"/>
</dbReference>
<feature type="active site" description="Proton acceptor" evidence="10">
    <location>
        <position position="450"/>
    </location>
</feature>
<dbReference type="Pfam" id="PF13857">
    <property type="entry name" value="Ank_5"/>
    <property type="match status" value="1"/>
</dbReference>
<sequence>MAPALASKNPSSLNVYNKQGYTPLHTACLADAPDCVRALMLAGADVNLTAAKRSTSLLPGIVGDLLQDNQPKLYQQDMKHGGTPLHWAISREVVVALVDKNCDINALNFDGRTALHIMVLRGRLECATALLSRGAEHSIGDNEGNTPLHLAVKQTNVAIVQALIVFGANLEAKNKMGNTPRHTLPTEMSNSNYDKILYVLHAVGAKRCPPEVSGCRPSCSARGDYNGVPPPPVARSSTRDLVSQMLSVAAMERAACFDTSQKQGRLLCLDGGGIRGLVLVQVLLSLEEAVGRPIVECFDWVAGTSTGGILALGLASGKSLRECQRVYFRLKEYAFIGMRPYPSDALEAILKECLGTETVMSDIQHPKLMILALLADRKPVDLHVFRNYKSAQEILDEHNGTTSPRAEAGDQASVVSLAQPPPPSEQLVWQAARATGAAPSYFRASGRYLDGGLMGNNPTLDVLTELTELNLALRATGQHEEAKKTNLKVVVSCGTGLIPVSKLKDIDVFKPESLWDTARLACGLSAIGGLLVDQVVQSMLVLVRCNTYARRMDIETVAAAAINLFCTYKYYLSVYRNRVIKKKWRRRRWWMLTIHRNRTKNSMENQFAELYAEPSGEFNNFVRMSSSDFEYLLQKISPTIAKKDTDWRDAIPVKVRLAVTLRYLATGDSYRSLHYLFKISSQVISIIVPEVCLALNNVLPYVFLADAAFALSTHIMKPFPGHHALGTPERLFNQKLSSSRVAVENTFGIMSSVFRIFKKPIPLNITKASLITMTCVLLHNFLRKSKTSQHLYSPPNSEDKYLNGELIQPGSWRQNYTGTFDPLQPIPRRAPACAATQSDGRVVDRARAWCSAIGVPYYRFSPQMSKDVAMDEKNDETLVTMLWEAQMYMYSHRDRVAELAALLNDTDH</sequence>
<evidence type="ECO:0000256" key="9">
    <source>
        <dbReference type="PROSITE-ProRule" id="PRU00023"/>
    </source>
</evidence>
<dbReference type="PROSITE" id="PS51635">
    <property type="entry name" value="PNPLA"/>
    <property type="match status" value="1"/>
</dbReference>
<dbReference type="SUPFAM" id="SSF48403">
    <property type="entry name" value="Ankyrin repeat"/>
    <property type="match status" value="1"/>
</dbReference>
<keyword evidence="10" id="KW-0442">Lipid degradation</keyword>
<evidence type="ECO:0000256" key="10">
    <source>
        <dbReference type="PROSITE-ProRule" id="PRU01161"/>
    </source>
</evidence>
<evidence type="ECO:0000256" key="4">
    <source>
        <dbReference type="ARBA" id="ARBA00022737"/>
    </source>
</evidence>
<comment type="caution">
    <text evidence="13">The sequence shown here is derived from an EMBL/GenBank/DDBJ whole genome shotgun (WGS) entry which is preliminary data.</text>
</comment>
<dbReference type="PROSITE" id="PS50088">
    <property type="entry name" value="ANK_REPEAT"/>
    <property type="match status" value="3"/>
</dbReference>
<dbReference type="Pfam" id="PF12796">
    <property type="entry name" value="Ank_2"/>
    <property type="match status" value="1"/>
</dbReference>
<feature type="domain" description="PNPLA" evidence="12">
    <location>
        <begin position="267"/>
        <end position="463"/>
    </location>
</feature>
<keyword evidence="5 10" id="KW-0378">Hydrolase</keyword>
<feature type="short sequence motif" description="GXSXG" evidence="10">
    <location>
        <begin position="303"/>
        <end position="307"/>
    </location>
</feature>
<dbReference type="EC" id="3.1.1.4" evidence="2"/>
<evidence type="ECO:0000256" key="5">
    <source>
        <dbReference type="ARBA" id="ARBA00022801"/>
    </source>
</evidence>
<dbReference type="Pfam" id="PF00023">
    <property type="entry name" value="Ank"/>
    <property type="match status" value="1"/>
</dbReference>
<feature type="non-terminal residue" evidence="13">
    <location>
        <position position="908"/>
    </location>
</feature>
<evidence type="ECO:0000256" key="6">
    <source>
        <dbReference type="ARBA" id="ARBA00023043"/>
    </source>
</evidence>
<comment type="catalytic activity">
    <reaction evidence="8">
        <text>a 1,2-diacyl-sn-glycero-3-phosphocholine + H2O = a 1-acyl-sn-glycero-3-phosphocholine + a fatty acid + H(+)</text>
        <dbReference type="Rhea" id="RHEA:15801"/>
        <dbReference type="ChEBI" id="CHEBI:15377"/>
        <dbReference type="ChEBI" id="CHEBI:15378"/>
        <dbReference type="ChEBI" id="CHEBI:28868"/>
        <dbReference type="ChEBI" id="CHEBI:57643"/>
        <dbReference type="ChEBI" id="CHEBI:58168"/>
        <dbReference type="EC" id="3.1.1.4"/>
    </reaction>
    <physiologicalReaction direction="left-to-right" evidence="8">
        <dbReference type="Rhea" id="RHEA:15802"/>
    </physiologicalReaction>
</comment>
<evidence type="ECO:0000259" key="12">
    <source>
        <dbReference type="PROSITE" id="PS51635"/>
    </source>
</evidence>
<dbReference type="GO" id="GO:0052816">
    <property type="term" value="F:long-chain fatty acyl-CoA hydrolase activity"/>
    <property type="evidence" value="ECO:0007669"/>
    <property type="project" value="TreeGrafter"/>
</dbReference>
<dbReference type="GO" id="GO:2000304">
    <property type="term" value="P:positive regulation of ceramide biosynthetic process"/>
    <property type="evidence" value="ECO:0007669"/>
    <property type="project" value="TreeGrafter"/>
</dbReference>
<organism evidence="13 14">
    <name type="scientific">Spodoptera exigua</name>
    <name type="common">Beet armyworm</name>
    <name type="synonym">Noctua fulgens</name>
    <dbReference type="NCBI Taxonomy" id="7107"/>
    <lineage>
        <taxon>Eukaryota</taxon>
        <taxon>Metazoa</taxon>
        <taxon>Ecdysozoa</taxon>
        <taxon>Arthropoda</taxon>
        <taxon>Hexapoda</taxon>
        <taxon>Insecta</taxon>
        <taxon>Pterygota</taxon>
        <taxon>Neoptera</taxon>
        <taxon>Endopterygota</taxon>
        <taxon>Lepidoptera</taxon>
        <taxon>Glossata</taxon>
        <taxon>Ditrysia</taxon>
        <taxon>Noctuoidea</taxon>
        <taxon>Noctuidae</taxon>
        <taxon>Amphipyrinae</taxon>
        <taxon>Spodoptera</taxon>
    </lineage>
</organism>
<feature type="repeat" description="ANK" evidence="9">
    <location>
        <begin position="110"/>
        <end position="142"/>
    </location>
</feature>
<feature type="region of interest" description="Disordered" evidence="11">
    <location>
        <begin position="398"/>
        <end position="417"/>
    </location>
</feature>
<dbReference type="Pfam" id="PF13359">
    <property type="entry name" value="DDE_Tnp_4"/>
    <property type="match status" value="1"/>
</dbReference>
<feature type="active site" description="Nucleophile" evidence="10">
    <location>
        <position position="305"/>
    </location>
</feature>
<feature type="short sequence motif" description="GXGXXG" evidence="10">
    <location>
        <begin position="271"/>
        <end position="276"/>
    </location>
</feature>
<keyword evidence="7 10" id="KW-0443">Lipid metabolism</keyword>
<dbReference type="Gene3D" id="3.40.1090.10">
    <property type="entry name" value="Cytosolic phospholipase A2 catalytic domain"/>
    <property type="match status" value="1"/>
</dbReference>
<dbReference type="InterPro" id="IPR016035">
    <property type="entry name" value="Acyl_Trfase/lysoPLipase"/>
</dbReference>
<dbReference type="InterPro" id="IPR047148">
    <property type="entry name" value="PLPL9"/>
</dbReference>
<evidence type="ECO:0000313" key="14">
    <source>
        <dbReference type="Proteomes" id="UP000648187"/>
    </source>
</evidence>
<dbReference type="PANTHER" id="PTHR24139:SF34">
    <property type="entry name" value="85_88 KDA CALCIUM-INDEPENDENT PHOSPHOLIPASE A2"/>
    <property type="match status" value="1"/>
</dbReference>
<dbReference type="InterPro" id="IPR002641">
    <property type="entry name" value="PNPLA_dom"/>
</dbReference>
<dbReference type="SUPFAM" id="SSF52151">
    <property type="entry name" value="FabD/lysophospholipase-like"/>
    <property type="match status" value="1"/>
</dbReference>
<evidence type="ECO:0000256" key="3">
    <source>
        <dbReference type="ARBA" id="ARBA00022723"/>
    </source>
</evidence>
<dbReference type="InterPro" id="IPR002110">
    <property type="entry name" value="Ankyrin_rpt"/>
</dbReference>
<dbReference type="EMBL" id="JACKWZ010000043">
    <property type="protein sequence ID" value="KAF9419393.1"/>
    <property type="molecule type" value="Genomic_DNA"/>
</dbReference>
<name>A0A835GJ08_SPOEX</name>
<dbReference type="GO" id="GO:0047499">
    <property type="term" value="F:calcium-independent phospholipase A2 activity"/>
    <property type="evidence" value="ECO:0007669"/>
    <property type="project" value="InterPro"/>
</dbReference>
<evidence type="ECO:0000256" key="1">
    <source>
        <dbReference type="ARBA" id="ARBA00001968"/>
    </source>
</evidence>
<dbReference type="GO" id="GO:0005739">
    <property type="term" value="C:mitochondrion"/>
    <property type="evidence" value="ECO:0007669"/>
    <property type="project" value="TreeGrafter"/>
</dbReference>
<dbReference type="AlphaFoldDB" id="A0A835GJ08"/>
<dbReference type="SMART" id="SM00248">
    <property type="entry name" value="ANK"/>
    <property type="match status" value="4"/>
</dbReference>
<comment type="cofactor">
    <cofactor evidence="1">
        <name>a divalent metal cation</name>
        <dbReference type="ChEBI" id="CHEBI:60240"/>
    </cofactor>
</comment>